<evidence type="ECO:0000256" key="13">
    <source>
        <dbReference type="RuleBase" id="RU004349"/>
    </source>
</evidence>
<feature type="transmembrane region" description="Helical" evidence="10">
    <location>
        <begin position="383"/>
        <end position="401"/>
    </location>
</feature>
<feature type="transmembrane region" description="Helical" evidence="10">
    <location>
        <begin position="65"/>
        <end position="91"/>
    </location>
</feature>
<keyword evidence="15" id="KW-1185">Reference proteome</keyword>
<comment type="caution">
    <text evidence="10">Lacks conserved residue(s) required for the propagation of feature annotation.</text>
</comment>
<evidence type="ECO:0000256" key="10">
    <source>
        <dbReference type="HAMAP-Rule" id="MF_01465"/>
    </source>
</evidence>
<feature type="transmembrane region" description="Helical" evidence="10">
    <location>
        <begin position="301"/>
        <end position="322"/>
    </location>
</feature>
<evidence type="ECO:0000256" key="3">
    <source>
        <dbReference type="ARBA" id="ARBA00022448"/>
    </source>
</evidence>
<dbReference type="SUPFAM" id="SSF103491">
    <property type="entry name" value="Preprotein translocase SecY subunit"/>
    <property type="match status" value="1"/>
</dbReference>
<reference evidence="14 15" key="1">
    <citation type="submission" date="2019-02" db="EMBL/GenBank/DDBJ databases">
        <title>Closed genome of Sporomusa termitida DSM 4440.</title>
        <authorList>
            <person name="Poehlein A."/>
            <person name="Daniel R."/>
        </authorList>
    </citation>
    <scope>NUCLEOTIDE SEQUENCE [LARGE SCALE GENOMIC DNA]</scope>
    <source>
        <strain evidence="14 15">DSM 4440</strain>
    </source>
</reference>
<feature type="transmembrane region" description="Helical" evidence="10">
    <location>
        <begin position="261"/>
        <end position="281"/>
    </location>
</feature>
<dbReference type="Proteomes" id="UP000320776">
    <property type="component" value="Chromosome"/>
</dbReference>
<dbReference type="InterPro" id="IPR023201">
    <property type="entry name" value="SecY_dom_sf"/>
</dbReference>
<dbReference type="FunFam" id="1.10.3370.10:FF:000001">
    <property type="entry name" value="Preprotein translocase subunit SecY"/>
    <property type="match status" value="1"/>
</dbReference>
<dbReference type="Gene3D" id="1.10.3370.10">
    <property type="entry name" value="SecY subunit domain"/>
    <property type="match status" value="1"/>
</dbReference>
<evidence type="ECO:0000256" key="5">
    <source>
        <dbReference type="ARBA" id="ARBA00022927"/>
    </source>
</evidence>
<evidence type="ECO:0000256" key="8">
    <source>
        <dbReference type="ARBA" id="ARBA00023136"/>
    </source>
</evidence>
<dbReference type="AlphaFoldDB" id="A0A517DNA0"/>
<evidence type="ECO:0000256" key="12">
    <source>
        <dbReference type="RuleBase" id="RU003484"/>
    </source>
</evidence>
<name>A0A517DNA0_9FIRM</name>
<dbReference type="KEGG" id="sted:SPTER_00780"/>
<comment type="similarity">
    <text evidence="2 10 13">Belongs to the SecY/SEC61-alpha family.</text>
</comment>
<keyword evidence="4 10" id="KW-0812">Transmembrane</keyword>
<keyword evidence="7 10" id="KW-0811">Translocation</keyword>
<dbReference type="GO" id="GO:0005886">
    <property type="term" value="C:plasma membrane"/>
    <property type="evidence" value="ECO:0007669"/>
    <property type="project" value="UniProtKB-SubCell"/>
</dbReference>
<feature type="transmembrane region" description="Helical" evidence="10">
    <location>
        <begin position="136"/>
        <end position="161"/>
    </location>
</feature>
<dbReference type="OrthoDB" id="9809248at2"/>
<protein>
    <recommendedName>
        <fullName evidence="9 10">Protein translocase subunit SecY</fullName>
    </recommendedName>
</protein>
<evidence type="ECO:0000256" key="6">
    <source>
        <dbReference type="ARBA" id="ARBA00022989"/>
    </source>
</evidence>
<comment type="subunit">
    <text evidence="10">Component of the Sec protein translocase complex. Heterotrimer consisting of SecY, SecE and SecG subunits. The heterotrimers can form oligomers, although 1 heterotrimer is thought to be able to translocate proteins. Interacts with the ribosome. Interacts with SecDF, and other proteins may be involved. Interacts with SecA.</text>
</comment>
<evidence type="ECO:0000256" key="9">
    <source>
        <dbReference type="ARBA" id="ARBA00039733"/>
    </source>
</evidence>
<dbReference type="PANTHER" id="PTHR10906">
    <property type="entry name" value="SECY/SEC61-ALPHA FAMILY MEMBER"/>
    <property type="match status" value="1"/>
</dbReference>
<evidence type="ECO:0000313" key="14">
    <source>
        <dbReference type="EMBL" id="QDR78829.1"/>
    </source>
</evidence>
<keyword evidence="10" id="KW-1003">Cell membrane</keyword>
<evidence type="ECO:0000256" key="4">
    <source>
        <dbReference type="ARBA" id="ARBA00022692"/>
    </source>
</evidence>
<feature type="transmembrane region" description="Helical" evidence="10">
    <location>
        <begin position="200"/>
        <end position="224"/>
    </location>
</feature>
<dbReference type="PIRSF" id="PIRSF004557">
    <property type="entry name" value="SecY"/>
    <property type="match status" value="1"/>
</dbReference>
<comment type="subcellular location">
    <subcellularLocation>
        <location evidence="10">Cell membrane</location>
        <topology evidence="10">Multi-pass membrane protein</topology>
    </subcellularLocation>
    <subcellularLocation>
        <location evidence="1 12">Membrane</location>
        <topology evidence="1 12">Multi-pass membrane protein</topology>
    </subcellularLocation>
</comment>
<feature type="transmembrane region" description="Helical" evidence="10">
    <location>
        <begin position="112"/>
        <end position="130"/>
    </location>
</feature>
<dbReference type="HAMAP" id="MF_01465">
    <property type="entry name" value="SecY"/>
    <property type="match status" value="1"/>
</dbReference>
<keyword evidence="8 10" id="KW-0472">Membrane</keyword>
<dbReference type="NCBIfam" id="TIGR00967">
    <property type="entry name" value="3a0501s007"/>
    <property type="match status" value="1"/>
</dbReference>
<evidence type="ECO:0000256" key="1">
    <source>
        <dbReference type="ARBA" id="ARBA00004141"/>
    </source>
</evidence>
<dbReference type="GO" id="GO:0065002">
    <property type="term" value="P:intracellular protein transmembrane transport"/>
    <property type="evidence" value="ECO:0007669"/>
    <property type="project" value="UniProtKB-UniRule"/>
</dbReference>
<dbReference type="EMBL" id="CP036259">
    <property type="protein sequence ID" value="QDR78829.1"/>
    <property type="molecule type" value="Genomic_DNA"/>
</dbReference>
<dbReference type="PROSITE" id="PS00756">
    <property type="entry name" value="SECY_2"/>
    <property type="match status" value="1"/>
</dbReference>
<keyword evidence="5 10" id="KW-0653">Protein transport</keyword>
<gene>
    <name evidence="10 14" type="primary">secY</name>
    <name evidence="14" type="ORF">SPTER_00780</name>
</gene>
<evidence type="ECO:0000256" key="2">
    <source>
        <dbReference type="ARBA" id="ARBA00005751"/>
    </source>
</evidence>
<keyword evidence="3 10" id="KW-0813">Transport</keyword>
<keyword evidence="6 10" id="KW-1133">Transmembrane helix</keyword>
<dbReference type="InterPro" id="IPR002208">
    <property type="entry name" value="SecY/SEC61-alpha"/>
</dbReference>
<dbReference type="InterPro" id="IPR030659">
    <property type="entry name" value="SecY_CS"/>
</dbReference>
<dbReference type="GO" id="GO:0006605">
    <property type="term" value="P:protein targeting"/>
    <property type="evidence" value="ECO:0007669"/>
    <property type="project" value="UniProtKB-UniRule"/>
</dbReference>
<proteinExistence type="inferred from homology"/>
<evidence type="ECO:0000256" key="7">
    <source>
        <dbReference type="ARBA" id="ARBA00023010"/>
    </source>
</evidence>
<accession>A0A517DNA0</accession>
<organism evidence="14 15">
    <name type="scientific">Sporomusa termitida</name>
    <dbReference type="NCBI Taxonomy" id="2377"/>
    <lineage>
        <taxon>Bacteria</taxon>
        <taxon>Bacillati</taxon>
        <taxon>Bacillota</taxon>
        <taxon>Negativicutes</taxon>
        <taxon>Selenomonadales</taxon>
        <taxon>Sporomusaceae</taxon>
        <taxon>Sporomusa</taxon>
    </lineage>
</organism>
<feature type="transmembrane region" description="Helical" evidence="10">
    <location>
        <begin position="356"/>
        <end position="377"/>
    </location>
</feature>
<dbReference type="InterPro" id="IPR026593">
    <property type="entry name" value="SecY"/>
</dbReference>
<dbReference type="Pfam" id="PF00344">
    <property type="entry name" value="SecY"/>
    <property type="match status" value="1"/>
</dbReference>
<sequence length="418" mass="45644">MLSQLSNIFRITELRQKIAFTLVMFLVFRLGTHIPVPGVNAAVIEQLFTSGNLFGLLDLFSGGALSKFSIFAMSITPYINASIIMQLLTVVVPKFEQWAKEGDEGRKKITQITRYGTVGLGFIQAIGMAFGLKAAIINPGIGSILLVALTLTAGTTFLMWLGEQITEKGIGNGISLIIFAGIVSSLPSGLYTMYEYVSAGTINIFNVFLFLIIALAMIVFVIAIQQGQRRIPVQYAKRVVGRKMYGGHSTHIPLKVNQAGVIPIIFASSVLMFPVTIAQFIEVPWVKTVAGWFAWGTPVQTVLYALLIVFFTYFYTAVTMNISDMAENMKKHGGFIPGIRPGKPTADYLDRVMTRITLAGSIFLAIIAILPNFVGAVTNVQGVYFGGTALLIVVGVALDTMKQIEALVLMRHYQGFMK</sequence>
<comment type="function">
    <text evidence="10 11">The central subunit of the protein translocation channel SecYEG. Consists of two halves formed by TMs 1-5 and 6-10. These two domains form a lateral gate at the front which open onto the bilayer between TMs 2 and 7, and are clamped together by SecE at the back. The channel is closed by both a pore ring composed of hydrophobic SecY resides and a short helix (helix 2A) on the extracellular side of the membrane which forms a plug. The plug probably moves laterally to allow the channel to open. The ring and the pore may move independently.</text>
</comment>
<dbReference type="RefSeq" id="WP_144348549.1">
    <property type="nucleotide sequence ID" value="NZ_CP036259.1"/>
</dbReference>
<dbReference type="GO" id="GO:0043952">
    <property type="term" value="P:protein transport by the Sec complex"/>
    <property type="evidence" value="ECO:0007669"/>
    <property type="project" value="UniProtKB-UniRule"/>
</dbReference>
<feature type="transmembrane region" description="Helical" evidence="10">
    <location>
        <begin position="173"/>
        <end position="194"/>
    </location>
</feature>
<dbReference type="PRINTS" id="PR00303">
    <property type="entry name" value="SECYTRNLCASE"/>
</dbReference>
<evidence type="ECO:0000313" key="15">
    <source>
        <dbReference type="Proteomes" id="UP000320776"/>
    </source>
</evidence>
<dbReference type="PROSITE" id="PS00755">
    <property type="entry name" value="SECY_1"/>
    <property type="match status" value="1"/>
</dbReference>
<evidence type="ECO:0000256" key="11">
    <source>
        <dbReference type="RuleBase" id="RU000537"/>
    </source>
</evidence>